<dbReference type="Proteomes" id="UP000824250">
    <property type="component" value="Unassembled WGS sequence"/>
</dbReference>
<gene>
    <name evidence="3" type="ORF">IAB28_04950</name>
</gene>
<feature type="compositionally biased region" description="Basic and acidic residues" evidence="1">
    <location>
        <begin position="130"/>
        <end position="143"/>
    </location>
</feature>
<keyword evidence="2" id="KW-1133">Transmembrane helix</keyword>
<feature type="region of interest" description="Disordered" evidence="1">
    <location>
        <begin position="88"/>
        <end position="247"/>
    </location>
</feature>
<feature type="compositionally biased region" description="Polar residues" evidence="1">
    <location>
        <begin position="111"/>
        <end position="125"/>
    </location>
</feature>
<dbReference type="InterPro" id="IPR021338">
    <property type="entry name" value="DUF2953"/>
</dbReference>
<feature type="transmembrane region" description="Helical" evidence="2">
    <location>
        <begin position="6"/>
        <end position="33"/>
    </location>
</feature>
<keyword evidence="2" id="KW-0812">Transmembrane</keyword>
<organism evidence="3 4">
    <name type="scientific">Candidatus Copromonas faecavium</name>
    <name type="common">nom. illeg.</name>
    <dbReference type="NCBI Taxonomy" id="2840740"/>
    <lineage>
        <taxon>Bacteria</taxon>
        <taxon>Bacillati</taxon>
        <taxon>Bacillota</taxon>
        <taxon>Clostridia</taxon>
        <taxon>Lachnospirales</taxon>
        <taxon>Lachnospiraceae</taxon>
        <taxon>Candidatus Copromonas (nom. illeg.)</taxon>
    </lineage>
</organism>
<dbReference type="AlphaFoldDB" id="A0A9D1D522"/>
<reference evidence="3" key="1">
    <citation type="submission" date="2020-10" db="EMBL/GenBank/DDBJ databases">
        <authorList>
            <person name="Gilroy R."/>
        </authorList>
    </citation>
    <scope>NUCLEOTIDE SEQUENCE</scope>
    <source>
        <strain evidence="3">CHK180-2868</strain>
    </source>
</reference>
<comment type="caution">
    <text evidence="3">The sequence shown here is derived from an EMBL/GenBank/DDBJ whole genome shotgun (WGS) entry which is preliminary data.</text>
</comment>
<feature type="compositionally biased region" description="Basic and acidic residues" evidence="1">
    <location>
        <begin position="161"/>
        <end position="173"/>
    </location>
</feature>
<evidence type="ECO:0000313" key="4">
    <source>
        <dbReference type="Proteomes" id="UP000824250"/>
    </source>
</evidence>
<sequence length="400" mass="46244">MLPILFFILKILGIILLVLICLVLFLCLVILLVPFRYRADLQKEERPKGELLLSWLFHGVSLKLCYDETAQIQGKVLWFSVFKKQLWPPEGESEEEPAESTEGESGPAETMMQTESLSQSRETSGQGQGKAEESMREPADSETQRAWQAEGKQTEYGGEGAVREGVRPEKDELTESGSVEFEPAQTGPKEPEIHAVDLSSGREKERPDFEEPFSDEDRSGDYKQQEDENSNNKTEERQKTSRGNGRFSRVQTAVRRFFQRITGIPDRIRRLFKEFRNRMKSGRAFFEKAKNFLEKEENQETFRLIVSSGKKLLRHVLPRKLKGRVHFGFSDPYRTGQLLTAVSPFYGLYAKDLELVPDFEHEVLEGELHIKGRIRLGAFVWTGIRLFRNRNFRRLLKKYL</sequence>
<evidence type="ECO:0000313" key="3">
    <source>
        <dbReference type="EMBL" id="HIR05297.1"/>
    </source>
</evidence>
<feature type="compositionally biased region" description="Acidic residues" evidence="1">
    <location>
        <begin position="91"/>
        <end position="102"/>
    </location>
</feature>
<feature type="compositionally biased region" description="Basic and acidic residues" evidence="1">
    <location>
        <begin position="189"/>
        <end position="226"/>
    </location>
</feature>
<evidence type="ECO:0000256" key="1">
    <source>
        <dbReference type="SAM" id="MobiDB-lite"/>
    </source>
</evidence>
<dbReference type="Pfam" id="PF11167">
    <property type="entry name" value="DUF2953"/>
    <property type="match status" value="1"/>
</dbReference>
<protein>
    <submittedName>
        <fullName evidence="3">DUF2953 domain-containing protein</fullName>
    </submittedName>
</protein>
<keyword evidence="2" id="KW-0472">Membrane</keyword>
<accession>A0A9D1D522</accession>
<dbReference type="EMBL" id="DVGC01000027">
    <property type="protein sequence ID" value="HIR05297.1"/>
    <property type="molecule type" value="Genomic_DNA"/>
</dbReference>
<name>A0A9D1D522_9FIRM</name>
<evidence type="ECO:0000256" key="2">
    <source>
        <dbReference type="SAM" id="Phobius"/>
    </source>
</evidence>
<reference evidence="3" key="2">
    <citation type="journal article" date="2021" name="PeerJ">
        <title>Extensive microbial diversity within the chicken gut microbiome revealed by metagenomics and culture.</title>
        <authorList>
            <person name="Gilroy R."/>
            <person name="Ravi A."/>
            <person name="Getino M."/>
            <person name="Pursley I."/>
            <person name="Horton D.L."/>
            <person name="Alikhan N.F."/>
            <person name="Baker D."/>
            <person name="Gharbi K."/>
            <person name="Hall N."/>
            <person name="Watson M."/>
            <person name="Adriaenssens E.M."/>
            <person name="Foster-Nyarko E."/>
            <person name="Jarju S."/>
            <person name="Secka A."/>
            <person name="Antonio M."/>
            <person name="Oren A."/>
            <person name="Chaudhuri R.R."/>
            <person name="La Ragione R."/>
            <person name="Hildebrand F."/>
            <person name="Pallen M.J."/>
        </authorList>
    </citation>
    <scope>NUCLEOTIDE SEQUENCE</scope>
    <source>
        <strain evidence="3">CHK180-2868</strain>
    </source>
</reference>
<proteinExistence type="predicted"/>